<dbReference type="InterPro" id="IPR052518">
    <property type="entry name" value="CHR_Transporter"/>
</dbReference>
<dbReference type="GO" id="GO:0005886">
    <property type="term" value="C:plasma membrane"/>
    <property type="evidence" value="ECO:0007669"/>
    <property type="project" value="UniProtKB-SubCell"/>
</dbReference>
<dbReference type="Pfam" id="PF02417">
    <property type="entry name" value="Chromate_transp"/>
    <property type="match status" value="1"/>
</dbReference>
<feature type="transmembrane region" description="Helical" evidence="7">
    <location>
        <begin position="77"/>
        <end position="102"/>
    </location>
</feature>
<keyword evidence="5 7" id="KW-1133">Transmembrane helix</keyword>
<comment type="subcellular location">
    <subcellularLocation>
        <location evidence="1">Cell membrane</location>
        <topology evidence="1">Multi-pass membrane protein</topology>
    </subcellularLocation>
</comment>
<evidence type="ECO:0000256" key="2">
    <source>
        <dbReference type="ARBA" id="ARBA00005262"/>
    </source>
</evidence>
<reference evidence="8" key="1">
    <citation type="submission" date="2022-07" db="EMBL/GenBank/DDBJ databases">
        <title>Enhanced cultured diversity of the mouse gut microbiota enables custom-made synthetic communities.</title>
        <authorList>
            <person name="Afrizal A."/>
        </authorList>
    </citation>
    <scope>NUCLEOTIDE SEQUENCE</scope>
    <source>
        <strain evidence="8">DSM 28593</strain>
    </source>
</reference>
<evidence type="ECO:0000256" key="4">
    <source>
        <dbReference type="ARBA" id="ARBA00022692"/>
    </source>
</evidence>
<sequence length="182" mass="19960">MKKYLEMFLSFFRIGAFTIGGGYAMLPLIEKEIVDKKKWIERNEYLDMLALAQSSPGPVAVNTSVFVGYKIAGMPGVVATVLGSVLPSFLIILIIASIFVGIKDSVVVERVFKGIRPAVVALIAAPVVRMVKSEKLNRKTIFIPIVVALLVAFLDVTPVILIMVAAVAGNLYKRERKGEKHR</sequence>
<accession>A0AAE3HEZ4</accession>
<dbReference type="Proteomes" id="UP001205748">
    <property type="component" value="Unassembled WGS sequence"/>
</dbReference>
<dbReference type="InterPro" id="IPR003370">
    <property type="entry name" value="Chromate_transpt"/>
</dbReference>
<evidence type="ECO:0000313" key="8">
    <source>
        <dbReference type="EMBL" id="MCR1898886.1"/>
    </source>
</evidence>
<evidence type="ECO:0000256" key="3">
    <source>
        <dbReference type="ARBA" id="ARBA00022475"/>
    </source>
</evidence>
<keyword evidence="4 7" id="KW-0812">Transmembrane</keyword>
<comment type="caution">
    <text evidence="8">The sequence shown here is derived from an EMBL/GenBank/DDBJ whole genome shotgun (WGS) entry which is preliminary data.</text>
</comment>
<feature type="transmembrane region" description="Helical" evidence="7">
    <location>
        <begin position="143"/>
        <end position="172"/>
    </location>
</feature>
<dbReference type="AlphaFoldDB" id="A0AAE3HEZ4"/>
<protein>
    <submittedName>
        <fullName evidence="8">Chromate transporter</fullName>
    </submittedName>
</protein>
<evidence type="ECO:0000256" key="6">
    <source>
        <dbReference type="ARBA" id="ARBA00023136"/>
    </source>
</evidence>
<keyword evidence="3" id="KW-1003">Cell membrane</keyword>
<evidence type="ECO:0000313" key="9">
    <source>
        <dbReference type="Proteomes" id="UP001205748"/>
    </source>
</evidence>
<dbReference type="PANTHER" id="PTHR43663:SF2">
    <property type="entry name" value="CHROMATE TRANSPORT PROTEIN-RELATED"/>
    <property type="match status" value="1"/>
</dbReference>
<keyword evidence="6 7" id="KW-0472">Membrane</keyword>
<evidence type="ECO:0000256" key="7">
    <source>
        <dbReference type="SAM" id="Phobius"/>
    </source>
</evidence>
<name>A0AAE3HEZ4_9FIRM</name>
<evidence type="ECO:0000256" key="1">
    <source>
        <dbReference type="ARBA" id="ARBA00004651"/>
    </source>
</evidence>
<evidence type="ECO:0000256" key="5">
    <source>
        <dbReference type="ARBA" id="ARBA00022989"/>
    </source>
</evidence>
<feature type="transmembrane region" description="Helical" evidence="7">
    <location>
        <begin position="114"/>
        <end position="131"/>
    </location>
</feature>
<proteinExistence type="inferred from homology"/>
<dbReference type="GO" id="GO:0015109">
    <property type="term" value="F:chromate transmembrane transporter activity"/>
    <property type="evidence" value="ECO:0007669"/>
    <property type="project" value="InterPro"/>
</dbReference>
<gene>
    <name evidence="8" type="ORF">NSA47_07805</name>
</gene>
<feature type="transmembrane region" description="Helical" evidence="7">
    <location>
        <begin position="7"/>
        <end position="29"/>
    </location>
</feature>
<keyword evidence="9" id="KW-1185">Reference proteome</keyword>
<comment type="similarity">
    <text evidence="2">Belongs to the chromate ion transporter (CHR) (TC 2.A.51) family.</text>
</comment>
<dbReference type="RefSeq" id="WP_257530667.1">
    <property type="nucleotide sequence ID" value="NZ_JANKAS010000005.1"/>
</dbReference>
<dbReference type="PANTHER" id="PTHR43663">
    <property type="entry name" value="CHROMATE TRANSPORT PROTEIN-RELATED"/>
    <property type="match status" value="1"/>
</dbReference>
<organism evidence="8 9">
    <name type="scientific">Irregularibacter muris</name>
    <dbReference type="NCBI Taxonomy" id="1796619"/>
    <lineage>
        <taxon>Bacteria</taxon>
        <taxon>Bacillati</taxon>
        <taxon>Bacillota</taxon>
        <taxon>Clostridia</taxon>
        <taxon>Eubacteriales</taxon>
        <taxon>Eubacteriaceae</taxon>
        <taxon>Irregularibacter</taxon>
    </lineage>
</organism>
<dbReference type="EMBL" id="JANKAS010000005">
    <property type="protein sequence ID" value="MCR1898886.1"/>
    <property type="molecule type" value="Genomic_DNA"/>
</dbReference>